<gene>
    <name evidence="2" type="ORF">C922_05089</name>
</gene>
<proteinExistence type="predicted"/>
<evidence type="ECO:0000313" key="3">
    <source>
        <dbReference type="Proteomes" id="UP000030640"/>
    </source>
</evidence>
<protein>
    <submittedName>
        <fullName evidence="2">Uncharacterized protein</fullName>
    </submittedName>
</protein>
<evidence type="ECO:0000256" key="1">
    <source>
        <dbReference type="SAM" id="MobiDB-lite"/>
    </source>
</evidence>
<dbReference type="AlphaFoldDB" id="W6ZUU9"/>
<feature type="region of interest" description="Disordered" evidence="1">
    <location>
        <begin position="1"/>
        <end position="93"/>
    </location>
</feature>
<feature type="compositionally biased region" description="Basic and acidic residues" evidence="1">
    <location>
        <begin position="68"/>
        <end position="93"/>
    </location>
</feature>
<feature type="compositionally biased region" description="Basic and acidic residues" evidence="1">
    <location>
        <begin position="1"/>
        <end position="11"/>
    </location>
</feature>
<dbReference type="RefSeq" id="XP_008818884.1">
    <property type="nucleotide sequence ID" value="XM_008820662.1"/>
</dbReference>
<dbReference type="VEuPathDB" id="PlasmoDB:C922_05089"/>
<feature type="compositionally biased region" description="Basic and acidic residues" evidence="1">
    <location>
        <begin position="19"/>
        <end position="33"/>
    </location>
</feature>
<keyword evidence="3" id="KW-1185">Reference proteome</keyword>
<name>W6ZUU9_9APIC</name>
<dbReference type="GeneID" id="20040363"/>
<sequence>MRKRTAQDHQRVARRAREHRGETEEGQGKKDTCEAESEANNRTQGTISGQEASIDQRVRGGGGSKNFDVTKKKPRPDLRRHPFRDAGQGVKRE</sequence>
<feature type="compositionally biased region" description="Polar residues" evidence="1">
    <location>
        <begin position="38"/>
        <end position="53"/>
    </location>
</feature>
<evidence type="ECO:0000313" key="2">
    <source>
        <dbReference type="EMBL" id="EUD64527.1"/>
    </source>
</evidence>
<organism evidence="2 3">
    <name type="scientific">Plasmodium inui San Antonio 1</name>
    <dbReference type="NCBI Taxonomy" id="1237626"/>
    <lineage>
        <taxon>Eukaryota</taxon>
        <taxon>Sar</taxon>
        <taxon>Alveolata</taxon>
        <taxon>Apicomplexa</taxon>
        <taxon>Aconoidasida</taxon>
        <taxon>Haemosporida</taxon>
        <taxon>Plasmodiidae</taxon>
        <taxon>Plasmodium</taxon>
        <taxon>Plasmodium (Plasmodium)</taxon>
    </lineage>
</organism>
<dbReference type="Proteomes" id="UP000030640">
    <property type="component" value="Unassembled WGS sequence"/>
</dbReference>
<accession>W6ZUU9</accession>
<reference evidence="2 3" key="1">
    <citation type="submission" date="2013-02" db="EMBL/GenBank/DDBJ databases">
        <title>The Genome Sequence of Plasmodium inui San Antonio 1.</title>
        <authorList>
            <consortium name="The Broad Institute Genome Sequencing Platform"/>
            <consortium name="The Broad Institute Genome Sequencing Center for Infectious Disease"/>
            <person name="Neafsey D."/>
            <person name="Cheeseman I."/>
            <person name="Volkman S."/>
            <person name="Adams J."/>
            <person name="Walker B."/>
            <person name="Young S.K."/>
            <person name="Zeng Q."/>
            <person name="Gargeya S."/>
            <person name="Fitzgerald M."/>
            <person name="Haas B."/>
            <person name="Abouelleil A."/>
            <person name="Alvarado L."/>
            <person name="Arachchi H.M."/>
            <person name="Berlin A.M."/>
            <person name="Chapman S.B."/>
            <person name="Dewar J."/>
            <person name="Goldberg J."/>
            <person name="Griggs A."/>
            <person name="Gujja S."/>
            <person name="Hansen M."/>
            <person name="Howarth C."/>
            <person name="Imamovic A."/>
            <person name="Larimer J."/>
            <person name="McCowan C."/>
            <person name="Murphy C."/>
            <person name="Neiman D."/>
            <person name="Pearson M."/>
            <person name="Priest M."/>
            <person name="Roberts A."/>
            <person name="Saif S."/>
            <person name="Shea T."/>
            <person name="Sisk P."/>
            <person name="Sykes S."/>
            <person name="Wortman J."/>
            <person name="Nusbaum C."/>
            <person name="Birren B."/>
        </authorList>
    </citation>
    <scope>NUCLEOTIDE SEQUENCE [LARGE SCALE GENOMIC DNA]</scope>
    <source>
        <strain evidence="2 3">San Antonio 1</strain>
    </source>
</reference>
<dbReference type="EMBL" id="KI965496">
    <property type="protein sequence ID" value="EUD64527.1"/>
    <property type="molecule type" value="Genomic_DNA"/>
</dbReference>